<keyword evidence="2" id="KW-1185">Reference proteome</keyword>
<dbReference type="KEGG" id="fak:FUA48_07180"/>
<dbReference type="OrthoDB" id="979487at2"/>
<evidence type="ECO:0000313" key="1">
    <source>
        <dbReference type="EMBL" id="QEE49368.1"/>
    </source>
</evidence>
<sequence>MNQLFYDKIANSTAHRPIRDELSGMVFKDKNLLPDLVKIATNLTDKNHHKACWVSELVFENKIEWLSDYLDVFCDTLERYTHESAMRPVSKICLFAVDYHYKAKVPFLNGNHISKITEACFDWLIDSEGKVATKAYSMRALYILGKKEDWIYPELENILPLGFPQHTAAYKSAAKDILQRIEKSKKTK</sequence>
<dbReference type="AlphaFoldDB" id="A0A5B9FUQ1"/>
<name>A0A5B9FUQ1_9FLAO</name>
<protein>
    <recommendedName>
        <fullName evidence="3">Adenylosuccinate lyase</fullName>
    </recommendedName>
</protein>
<dbReference type="RefSeq" id="WP_147582909.1">
    <property type="nucleotide sequence ID" value="NZ_CP042831.1"/>
</dbReference>
<accession>A0A5B9FUQ1</accession>
<proteinExistence type="predicted"/>
<reference evidence="1 2" key="1">
    <citation type="submission" date="2019-08" db="EMBL/GenBank/DDBJ databases">
        <title>Flavobacterium alkalisoli sp. nov., isolated from rhizosphere soil of Suaeda salsa.</title>
        <authorList>
            <person name="Sun J.-Q."/>
            <person name="Xu L."/>
        </authorList>
    </citation>
    <scope>NUCLEOTIDE SEQUENCE [LARGE SCALE GENOMIC DNA]</scope>
    <source>
        <strain evidence="1 2">XS-5</strain>
    </source>
</reference>
<dbReference type="EMBL" id="CP042831">
    <property type="protein sequence ID" value="QEE49368.1"/>
    <property type="molecule type" value="Genomic_DNA"/>
</dbReference>
<evidence type="ECO:0000313" key="2">
    <source>
        <dbReference type="Proteomes" id="UP000321222"/>
    </source>
</evidence>
<dbReference type="Proteomes" id="UP000321222">
    <property type="component" value="Chromosome"/>
</dbReference>
<gene>
    <name evidence="1" type="ORF">FUA48_07180</name>
</gene>
<organism evidence="1 2">
    <name type="scientific">Flavobacterium alkalisoli</name>
    <dbReference type="NCBI Taxonomy" id="2602769"/>
    <lineage>
        <taxon>Bacteria</taxon>
        <taxon>Pseudomonadati</taxon>
        <taxon>Bacteroidota</taxon>
        <taxon>Flavobacteriia</taxon>
        <taxon>Flavobacteriales</taxon>
        <taxon>Flavobacteriaceae</taxon>
        <taxon>Flavobacterium</taxon>
    </lineage>
</organism>
<evidence type="ECO:0008006" key="3">
    <source>
        <dbReference type="Google" id="ProtNLM"/>
    </source>
</evidence>